<evidence type="ECO:0000256" key="3">
    <source>
        <dbReference type="ARBA" id="ARBA00023015"/>
    </source>
</evidence>
<evidence type="ECO:0000256" key="2">
    <source>
        <dbReference type="ARBA" id="ARBA00022898"/>
    </source>
</evidence>
<keyword evidence="8" id="KW-0032">Aminotransferase</keyword>
<keyword evidence="2" id="KW-0663">Pyridoxal phosphate</keyword>
<keyword evidence="5" id="KW-0804">Transcription</keyword>
<dbReference type="InterPro" id="IPR000524">
    <property type="entry name" value="Tscrpt_reg_HTH_GntR"/>
</dbReference>
<evidence type="ECO:0000313" key="9">
    <source>
        <dbReference type="Proteomes" id="UP000677913"/>
    </source>
</evidence>
<comment type="similarity">
    <text evidence="1">In the C-terminal section; belongs to the class-I pyridoxal-phosphate-dependent aminotransferase family.</text>
</comment>
<feature type="domain" description="HTH gntR-type" evidence="7">
    <location>
        <begin position="15"/>
        <end position="83"/>
    </location>
</feature>
<dbReference type="CDD" id="cd07377">
    <property type="entry name" value="WHTH_GntR"/>
    <property type="match status" value="1"/>
</dbReference>
<dbReference type="InterPro" id="IPR036390">
    <property type="entry name" value="WH_DNA-bd_sf"/>
</dbReference>
<dbReference type="Pfam" id="PF00392">
    <property type="entry name" value="GntR"/>
    <property type="match status" value="1"/>
</dbReference>
<keyword evidence="4" id="KW-0238">DNA-binding</keyword>
<protein>
    <submittedName>
        <fullName evidence="8">Aminotransferase class I/II-fold pyridoxal phosphate-dependent enzyme</fullName>
    </submittedName>
</protein>
<dbReference type="InterPro" id="IPR051446">
    <property type="entry name" value="HTH_trans_reg/aminotransferase"/>
</dbReference>
<dbReference type="InterPro" id="IPR036388">
    <property type="entry name" value="WH-like_DNA-bd_sf"/>
</dbReference>
<dbReference type="GO" id="GO:0003700">
    <property type="term" value="F:DNA-binding transcription factor activity"/>
    <property type="evidence" value="ECO:0007669"/>
    <property type="project" value="InterPro"/>
</dbReference>
<dbReference type="Gene3D" id="1.10.10.10">
    <property type="entry name" value="Winged helix-like DNA-binding domain superfamily/Winged helix DNA-binding domain"/>
    <property type="match status" value="1"/>
</dbReference>
<dbReference type="GO" id="GO:0003677">
    <property type="term" value="F:DNA binding"/>
    <property type="evidence" value="ECO:0007669"/>
    <property type="project" value="UniProtKB-KW"/>
</dbReference>
<keyword evidence="9" id="KW-1185">Reference proteome</keyword>
<dbReference type="PANTHER" id="PTHR46577">
    <property type="entry name" value="HTH-TYPE TRANSCRIPTIONAL REGULATORY PROTEIN GABR"/>
    <property type="match status" value="1"/>
</dbReference>
<comment type="caution">
    <text evidence="8">The sequence shown here is derived from an EMBL/GenBank/DDBJ whole genome shotgun (WGS) entry which is preliminary data.</text>
</comment>
<evidence type="ECO:0000256" key="4">
    <source>
        <dbReference type="ARBA" id="ARBA00023125"/>
    </source>
</evidence>
<proteinExistence type="inferred from homology"/>
<dbReference type="CDD" id="cd00609">
    <property type="entry name" value="AAT_like"/>
    <property type="match status" value="1"/>
</dbReference>
<reference evidence="8" key="1">
    <citation type="submission" date="2021-04" db="EMBL/GenBank/DDBJ databases">
        <title>Genome based classification of Actinospica acidithermotolerans sp. nov., an actinobacterium isolated from an Indonesian hot spring.</title>
        <authorList>
            <person name="Kusuma A.B."/>
            <person name="Putra K.E."/>
            <person name="Nafisah S."/>
            <person name="Loh J."/>
            <person name="Nouioui I."/>
            <person name="Goodfellow M."/>
        </authorList>
    </citation>
    <scope>NUCLEOTIDE SEQUENCE</scope>
    <source>
        <strain evidence="8">DSM 45618</strain>
    </source>
</reference>
<dbReference type="SUPFAM" id="SSF46785">
    <property type="entry name" value="Winged helix' DNA-binding domain"/>
    <property type="match status" value="1"/>
</dbReference>
<dbReference type="EMBL" id="JAGSXH010000019">
    <property type="protein sequence ID" value="MBS2963023.1"/>
    <property type="molecule type" value="Genomic_DNA"/>
</dbReference>
<evidence type="ECO:0000313" key="8">
    <source>
        <dbReference type="EMBL" id="MBS2963023.1"/>
    </source>
</evidence>
<dbReference type="Pfam" id="PF00155">
    <property type="entry name" value="Aminotran_1_2"/>
    <property type="match status" value="1"/>
</dbReference>
<evidence type="ECO:0000256" key="1">
    <source>
        <dbReference type="ARBA" id="ARBA00005384"/>
    </source>
</evidence>
<dbReference type="Gene3D" id="3.40.640.10">
    <property type="entry name" value="Type I PLP-dependent aspartate aminotransferase-like (Major domain)"/>
    <property type="match status" value="1"/>
</dbReference>
<dbReference type="Proteomes" id="UP000677913">
    <property type="component" value="Unassembled WGS sequence"/>
</dbReference>
<dbReference type="PROSITE" id="PS50949">
    <property type="entry name" value="HTH_GNTR"/>
    <property type="match status" value="1"/>
</dbReference>
<gene>
    <name evidence="8" type="ORF">KGA66_08205</name>
</gene>
<dbReference type="InterPro" id="IPR015421">
    <property type="entry name" value="PyrdxlP-dep_Trfase_major"/>
</dbReference>
<keyword evidence="3" id="KW-0805">Transcription regulation</keyword>
<organism evidence="8 9">
    <name type="scientific">Actinocrinis puniceicyclus</name>
    <dbReference type="NCBI Taxonomy" id="977794"/>
    <lineage>
        <taxon>Bacteria</taxon>
        <taxon>Bacillati</taxon>
        <taxon>Actinomycetota</taxon>
        <taxon>Actinomycetes</taxon>
        <taxon>Catenulisporales</taxon>
        <taxon>Actinospicaceae</taxon>
        <taxon>Actinocrinis</taxon>
    </lineage>
</organism>
<dbReference type="AlphaFoldDB" id="A0A8J8BBD6"/>
<evidence type="ECO:0000259" key="7">
    <source>
        <dbReference type="PROSITE" id="PS50949"/>
    </source>
</evidence>
<feature type="compositionally biased region" description="Basic and acidic residues" evidence="6">
    <location>
        <begin position="66"/>
        <end position="84"/>
    </location>
</feature>
<evidence type="ECO:0000256" key="5">
    <source>
        <dbReference type="ARBA" id="ARBA00023163"/>
    </source>
</evidence>
<accession>A0A8J8BBD6</accession>
<dbReference type="SMART" id="SM00345">
    <property type="entry name" value="HTH_GNTR"/>
    <property type="match status" value="1"/>
</dbReference>
<dbReference type="GO" id="GO:0030170">
    <property type="term" value="F:pyridoxal phosphate binding"/>
    <property type="evidence" value="ECO:0007669"/>
    <property type="project" value="InterPro"/>
</dbReference>
<dbReference type="GO" id="GO:0008483">
    <property type="term" value="F:transaminase activity"/>
    <property type="evidence" value="ECO:0007669"/>
    <property type="project" value="UniProtKB-KW"/>
</dbReference>
<dbReference type="PANTHER" id="PTHR46577:SF2">
    <property type="entry name" value="TRANSCRIPTIONAL REGULATORY PROTEIN"/>
    <property type="match status" value="1"/>
</dbReference>
<sequence length="445" mass="46977">MLEQTAWVAEYEVSGARASDIAASIEAAITHGRLSPGTALPPVRELAAQLGVNPNTAASAYRLLRDRGTVETRGRHGTQVRERPATSPASRSLKLPAGTVDLSTGNPDPALLPHLSPRPVTRPPVYGDPALDPALRRRAERVLSRDGIDAEHLACTFGTLDGIDRLLAARLRPGDTVAVEDPAWAQLLDLLAADRLTPYPVPVDDAGPDPQGLAAALAAGAKAFIVTTRAQNPYGAAVGADRARRLRAVLRDHPDVLTVEDDHGADVTTGPPNTLAEATRHWAYLRSASKAYGPDLRIALLSADPITHDLVAGRLRHTARHVSRIIQSTWSDALADHSTQRLVATAADLYAERRVAMISALRERGVQAHGSSGLNVWVPVPDESAALSALLAAGYAAAPGAWFRIRSGPGLRITTAALDPRRCGPVADALAGAVHRTPGADTGWS</sequence>
<name>A0A8J8BBD6_9ACTN</name>
<dbReference type="SUPFAM" id="SSF53383">
    <property type="entry name" value="PLP-dependent transferases"/>
    <property type="match status" value="1"/>
</dbReference>
<dbReference type="InterPro" id="IPR015424">
    <property type="entry name" value="PyrdxlP-dep_Trfase"/>
</dbReference>
<dbReference type="InterPro" id="IPR004839">
    <property type="entry name" value="Aminotransferase_I/II_large"/>
</dbReference>
<keyword evidence="8" id="KW-0808">Transferase</keyword>
<evidence type="ECO:0000256" key="6">
    <source>
        <dbReference type="SAM" id="MobiDB-lite"/>
    </source>
</evidence>
<feature type="region of interest" description="Disordered" evidence="6">
    <location>
        <begin position="66"/>
        <end position="132"/>
    </location>
</feature>